<proteinExistence type="predicted"/>
<evidence type="ECO:0000313" key="2">
    <source>
        <dbReference type="EMBL" id="JAD30999.1"/>
    </source>
</evidence>
<reference evidence="2" key="1">
    <citation type="submission" date="2014-09" db="EMBL/GenBank/DDBJ databases">
        <authorList>
            <person name="Magalhaes I.L.F."/>
            <person name="Oliveira U."/>
            <person name="Santos F.R."/>
            <person name="Vidigal T.H.D.A."/>
            <person name="Brescovit A.D."/>
            <person name="Santos A.J."/>
        </authorList>
    </citation>
    <scope>NUCLEOTIDE SEQUENCE</scope>
    <source>
        <tissue evidence="2">Shoot tissue taken approximately 20 cm above the soil surface</tissue>
    </source>
</reference>
<protein>
    <submittedName>
        <fullName evidence="2">Uncharacterized protein</fullName>
    </submittedName>
</protein>
<reference evidence="2" key="2">
    <citation type="journal article" date="2015" name="Data Brief">
        <title>Shoot transcriptome of the giant reed, Arundo donax.</title>
        <authorList>
            <person name="Barrero R.A."/>
            <person name="Guerrero F.D."/>
            <person name="Moolhuijzen P."/>
            <person name="Goolsby J.A."/>
            <person name="Tidwell J."/>
            <person name="Bellgard S.E."/>
            <person name="Bellgard M.I."/>
        </authorList>
    </citation>
    <scope>NUCLEOTIDE SEQUENCE</scope>
    <source>
        <tissue evidence="2">Shoot tissue taken approximately 20 cm above the soil surface</tissue>
    </source>
</reference>
<feature type="region of interest" description="Disordered" evidence="1">
    <location>
        <begin position="1"/>
        <end position="46"/>
    </location>
</feature>
<name>A0A0A9R048_ARUDO</name>
<feature type="compositionally biased region" description="Basic residues" evidence="1">
    <location>
        <begin position="1"/>
        <end position="40"/>
    </location>
</feature>
<dbReference type="EMBL" id="GBRH01217246">
    <property type="protein sequence ID" value="JAD80649.1"/>
    <property type="molecule type" value="Transcribed_RNA"/>
</dbReference>
<organism evidence="2">
    <name type="scientific">Arundo donax</name>
    <name type="common">Giant reed</name>
    <name type="synonym">Donax arundinaceus</name>
    <dbReference type="NCBI Taxonomy" id="35708"/>
    <lineage>
        <taxon>Eukaryota</taxon>
        <taxon>Viridiplantae</taxon>
        <taxon>Streptophyta</taxon>
        <taxon>Embryophyta</taxon>
        <taxon>Tracheophyta</taxon>
        <taxon>Spermatophyta</taxon>
        <taxon>Magnoliopsida</taxon>
        <taxon>Liliopsida</taxon>
        <taxon>Poales</taxon>
        <taxon>Poaceae</taxon>
        <taxon>PACMAD clade</taxon>
        <taxon>Arundinoideae</taxon>
        <taxon>Arundineae</taxon>
        <taxon>Arundo</taxon>
    </lineage>
</organism>
<sequence length="87" mass="10195">MAGKTRKKKENTQHRQRHLYNTKHRVQKTRHHKSASKLKGRQVPCSSHKPKRRLLAYDLCQPACGWILTLEHSSVAKLPYTPGHKKY</sequence>
<evidence type="ECO:0000256" key="1">
    <source>
        <dbReference type="SAM" id="MobiDB-lite"/>
    </source>
</evidence>
<accession>A0A0A9R048</accession>
<dbReference type="EMBL" id="GBRH01266896">
    <property type="protein sequence ID" value="JAD30999.1"/>
    <property type="molecule type" value="Transcribed_RNA"/>
</dbReference>
<dbReference type="AlphaFoldDB" id="A0A0A9R048"/>